<dbReference type="PANTHER" id="PTHR22950">
    <property type="entry name" value="AMINO ACID TRANSPORTER"/>
    <property type="match status" value="1"/>
</dbReference>
<evidence type="ECO:0000256" key="1">
    <source>
        <dbReference type="ARBA" id="ARBA00004128"/>
    </source>
</evidence>
<dbReference type="EMBL" id="HE806318">
    <property type="protein sequence ID" value="CCH60107.1"/>
    <property type="molecule type" value="Genomic_DNA"/>
</dbReference>
<evidence type="ECO:0000259" key="9">
    <source>
        <dbReference type="Pfam" id="PF01490"/>
    </source>
</evidence>
<dbReference type="OrthoDB" id="1684102at2759"/>
<dbReference type="RefSeq" id="XP_004179626.1">
    <property type="nucleotide sequence ID" value="XM_004179578.1"/>
</dbReference>
<evidence type="ECO:0000256" key="2">
    <source>
        <dbReference type="ARBA" id="ARBA00008066"/>
    </source>
</evidence>
<dbReference type="GO" id="GO:0005302">
    <property type="term" value="F:L-tyrosine transmembrane transporter activity"/>
    <property type="evidence" value="ECO:0007669"/>
    <property type="project" value="EnsemblFungi"/>
</dbReference>
<accession>I2H155</accession>
<dbReference type="GO" id="GO:0032974">
    <property type="term" value="P:amino acid transmembrane export from vacuole"/>
    <property type="evidence" value="ECO:0007669"/>
    <property type="project" value="EnsemblFungi"/>
</dbReference>
<keyword evidence="4 8" id="KW-0812">Transmembrane</keyword>
<dbReference type="InterPro" id="IPR013057">
    <property type="entry name" value="AA_transpt_TM"/>
</dbReference>
<comment type="subcellular location">
    <subcellularLocation>
        <location evidence="1">Vacuole membrane</location>
        <topology evidence="1">Multi-pass membrane protein</topology>
    </subcellularLocation>
</comment>
<gene>
    <name evidence="10" type="primary">TBLA0C03030</name>
    <name evidence="10" type="ORF">TBLA_0C03030</name>
</gene>
<dbReference type="OMA" id="SAMYVPN"/>
<evidence type="ECO:0000256" key="5">
    <source>
        <dbReference type="ARBA" id="ARBA00022989"/>
    </source>
</evidence>
<dbReference type="Pfam" id="PF01490">
    <property type="entry name" value="Aa_trans"/>
    <property type="match status" value="1"/>
</dbReference>
<dbReference type="Gene3D" id="1.20.1740.10">
    <property type="entry name" value="Amino acid/polyamine transporter I"/>
    <property type="match status" value="1"/>
</dbReference>
<evidence type="ECO:0000256" key="4">
    <source>
        <dbReference type="ARBA" id="ARBA00022692"/>
    </source>
</evidence>
<evidence type="ECO:0000256" key="6">
    <source>
        <dbReference type="ARBA" id="ARBA00023136"/>
    </source>
</evidence>
<feature type="transmembrane region" description="Helical" evidence="8">
    <location>
        <begin position="460"/>
        <end position="479"/>
    </location>
</feature>
<feature type="region of interest" description="Disordered" evidence="7">
    <location>
        <begin position="106"/>
        <end position="127"/>
    </location>
</feature>
<feature type="transmembrane region" description="Helical" evidence="8">
    <location>
        <begin position="132"/>
        <end position="152"/>
    </location>
</feature>
<dbReference type="eggNOG" id="KOG1304">
    <property type="taxonomic scope" value="Eukaryota"/>
</dbReference>
<dbReference type="AlphaFoldDB" id="I2H155"/>
<organism evidence="10 11">
    <name type="scientific">Henningerozyma blattae (strain ATCC 34711 / CBS 6284 / DSM 70876 / NBRC 10599 / NRRL Y-10934 / UCD 77-7)</name>
    <name type="common">Yeast</name>
    <name type="synonym">Tetrapisispora blattae</name>
    <dbReference type="NCBI Taxonomy" id="1071380"/>
    <lineage>
        <taxon>Eukaryota</taxon>
        <taxon>Fungi</taxon>
        <taxon>Dikarya</taxon>
        <taxon>Ascomycota</taxon>
        <taxon>Saccharomycotina</taxon>
        <taxon>Saccharomycetes</taxon>
        <taxon>Saccharomycetales</taxon>
        <taxon>Saccharomycetaceae</taxon>
        <taxon>Henningerozyma</taxon>
    </lineage>
</organism>
<feature type="domain" description="Amino acid transporter transmembrane" evidence="9">
    <location>
        <begin position="126"/>
        <end position="519"/>
    </location>
</feature>
<evidence type="ECO:0000256" key="7">
    <source>
        <dbReference type="SAM" id="MobiDB-lite"/>
    </source>
</evidence>
<feature type="transmembrane region" description="Helical" evidence="8">
    <location>
        <begin position="158"/>
        <end position="179"/>
    </location>
</feature>
<dbReference type="STRING" id="1071380.I2H155"/>
<name>I2H155_HENB6</name>
<dbReference type="Proteomes" id="UP000002866">
    <property type="component" value="Chromosome 3"/>
</dbReference>
<feature type="compositionally biased region" description="Acidic residues" evidence="7">
    <location>
        <begin position="106"/>
        <end position="115"/>
    </location>
</feature>
<evidence type="ECO:0000256" key="3">
    <source>
        <dbReference type="ARBA" id="ARBA00022554"/>
    </source>
</evidence>
<dbReference type="GO" id="GO:0015186">
    <property type="term" value="F:L-glutamine transmembrane transporter activity"/>
    <property type="evidence" value="ECO:0007669"/>
    <property type="project" value="EnsemblFungi"/>
</dbReference>
<keyword evidence="3" id="KW-0926">Vacuole</keyword>
<feature type="transmembrane region" description="Helical" evidence="8">
    <location>
        <begin position="436"/>
        <end position="454"/>
    </location>
</feature>
<feature type="transmembrane region" description="Helical" evidence="8">
    <location>
        <begin position="206"/>
        <end position="224"/>
    </location>
</feature>
<feature type="transmembrane region" description="Helical" evidence="8">
    <location>
        <begin position="244"/>
        <end position="262"/>
    </location>
</feature>
<dbReference type="InParanoid" id="I2H155"/>
<evidence type="ECO:0000313" key="11">
    <source>
        <dbReference type="Proteomes" id="UP000002866"/>
    </source>
</evidence>
<dbReference type="GO" id="GO:0015188">
    <property type="term" value="F:L-isoleucine transmembrane transporter activity"/>
    <property type="evidence" value="ECO:0007669"/>
    <property type="project" value="EnsemblFungi"/>
</dbReference>
<dbReference type="PANTHER" id="PTHR22950:SF530">
    <property type="entry name" value="VACUOLAR AMINO ACID TRANSPORTER 3"/>
    <property type="match status" value="1"/>
</dbReference>
<keyword evidence="5 8" id="KW-1133">Transmembrane helix</keyword>
<comment type="similarity">
    <text evidence="2">Belongs to the amino acid/polyamine transporter 2 family.</text>
</comment>
<feature type="transmembrane region" description="Helical" evidence="8">
    <location>
        <begin position="274"/>
        <end position="292"/>
    </location>
</feature>
<dbReference type="FunCoup" id="I2H155">
    <property type="interactions" value="588"/>
</dbReference>
<keyword evidence="6 8" id="KW-0472">Membrane</keyword>
<dbReference type="KEGG" id="tbl:TBLA_0C03030"/>
<feature type="transmembrane region" description="Helical" evidence="8">
    <location>
        <begin position="389"/>
        <end position="411"/>
    </location>
</feature>
<sequence>MSSVKPRIQRSHSISGVSIASSAISTHTQDDLEETTPLMTHQEIRAPGGFRRSFILHRYSIDHQDVSNPDIESLRNRLPRFKTNKQQFDEYLFQLYGHFAGQDLSESDNEEEQELEPTPPSSQHNKSSTTKAILLLLKSFIGTGVLFLPKAFSNGGYVFSLVSLIICSLISYYCFILLLDTKSKLNVNGYGDLGLTLYGSILQKSILLSIVLSQLGFAAAYNVFTATNLHSLSTSLITNPPDFITIPFCILLQTFLFIPLSFTRNITKLSSTALIADLFIFIGLIYLYYYPIKIIATKGPDWQTMTPFNTKDWSLFIGTAIFTYEGIGLLIPIQESMKSPHHFKKSLILVLVIITLVFITIGLLGYSAFGSNVDTVLLQNFPQDNPCTSLVQLLYSLAILLSTPLQLFPAIKILENWIFSKDASGKYNHSIKWAKNYFRSTIVILTSLISYLGANDLNKFVALVGSFACIPLIYVYPPLLHYKATQLDNTFTWKTLLADFSLLTFGIITMIYTSLQTIILWGE</sequence>
<keyword evidence="11" id="KW-1185">Reference proteome</keyword>
<dbReference type="GO" id="GO:0000329">
    <property type="term" value="C:fungal-type vacuole membrane"/>
    <property type="evidence" value="ECO:0007669"/>
    <property type="project" value="EnsemblFungi"/>
</dbReference>
<protein>
    <recommendedName>
        <fullName evidence="9">Amino acid transporter transmembrane domain-containing protein</fullName>
    </recommendedName>
</protein>
<feature type="transmembrane region" description="Helical" evidence="8">
    <location>
        <begin position="346"/>
        <end position="369"/>
    </location>
</feature>
<proteinExistence type="inferred from homology"/>
<feature type="transmembrane region" description="Helical" evidence="8">
    <location>
        <begin position="500"/>
        <end position="521"/>
    </location>
</feature>
<evidence type="ECO:0000256" key="8">
    <source>
        <dbReference type="SAM" id="Phobius"/>
    </source>
</evidence>
<reference evidence="10 11" key="1">
    <citation type="journal article" date="2011" name="Proc. Natl. Acad. Sci. U.S.A.">
        <title>Evolutionary erosion of yeast sex chromosomes by mating-type switching accidents.</title>
        <authorList>
            <person name="Gordon J.L."/>
            <person name="Armisen D."/>
            <person name="Proux-Wera E."/>
            <person name="Oheigeartaigh S.S."/>
            <person name="Byrne K.P."/>
            <person name="Wolfe K.H."/>
        </authorList>
    </citation>
    <scope>NUCLEOTIDE SEQUENCE [LARGE SCALE GENOMIC DNA]</scope>
    <source>
        <strain evidence="11">ATCC 34711 / CBS 6284 / DSM 70876 / NBRC 10599 / NRRL Y-10934 / UCD 77-7</strain>
    </source>
</reference>
<dbReference type="GeneID" id="14495087"/>
<dbReference type="GO" id="GO:0015824">
    <property type="term" value="P:proline transport"/>
    <property type="evidence" value="ECO:0007669"/>
    <property type="project" value="EnsemblFungi"/>
</dbReference>
<evidence type="ECO:0000313" key="10">
    <source>
        <dbReference type="EMBL" id="CCH60107.1"/>
    </source>
</evidence>
<dbReference type="HOGENOM" id="CLU_009646_3_2_1"/>
<feature type="transmembrane region" description="Helical" evidence="8">
    <location>
        <begin position="312"/>
        <end position="334"/>
    </location>
</feature>